<dbReference type="Proteomes" id="UP000000323">
    <property type="component" value="Chromosome 2"/>
</dbReference>
<dbReference type="AlphaFoldDB" id="D1CGP9"/>
<dbReference type="STRING" id="525904.Tter_2016"/>
<keyword evidence="2" id="KW-0732">Signal</keyword>
<evidence type="ECO:0000313" key="4">
    <source>
        <dbReference type="Proteomes" id="UP000000323"/>
    </source>
</evidence>
<feature type="chain" id="PRO_5003021349" evidence="2">
    <location>
        <begin position="29"/>
        <end position="394"/>
    </location>
</feature>
<accession>D1CGP9</accession>
<dbReference type="KEGG" id="ttr:Tter_2016"/>
<feature type="signal peptide" evidence="2">
    <location>
        <begin position="1"/>
        <end position="28"/>
    </location>
</feature>
<dbReference type="RefSeq" id="WP_012875951.1">
    <property type="nucleotide sequence ID" value="NC_013526.1"/>
</dbReference>
<reference evidence="4" key="1">
    <citation type="journal article" date="2010" name="Stand. Genomic Sci.">
        <title>Complete genome sequence of 'Thermobaculum terrenum' type strain (YNP1).</title>
        <authorList>
            <person name="Kiss H."/>
            <person name="Cleland D."/>
            <person name="Lapidus A."/>
            <person name="Lucas S."/>
            <person name="Glavina Del Rio T."/>
            <person name="Nolan M."/>
            <person name="Tice H."/>
            <person name="Han C."/>
            <person name="Goodwin L."/>
            <person name="Pitluck S."/>
            <person name="Liolios K."/>
            <person name="Ivanova N."/>
            <person name="Mavromatis K."/>
            <person name="Ovchinnikova G."/>
            <person name="Pati A."/>
            <person name="Chen A."/>
            <person name="Palaniappan K."/>
            <person name="Land M."/>
            <person name="Hauser L."/>
            <person name="Chang Y."/>
            <person name="Jeffries C."/>
            <person name="Lu M."/>
            <person name="Brettin T."/>
            <person name="Detter J."/>
            <person name="Goker M."/>
            <person name="Tindall B."/>
            <person name="Beck B."/>
            <person name="McDermott T."/>
            <person name="Woyke T."/>
            <person name="Bristow J."/>
            <person name="Eisen J."/>
            <person name="Markowitz V."/>
            <person name="Hugenholtz P."/>
            <person name="Kyrpides N."/>
            <person name="Klenk H."/>
            <person name="Cheng J."/>
        </authorList>
    </citation>
    <scope>NUCLEOTIDE SEQUENCE [LARGE SCALE GENOMIC DNA]</scope>
    <source>
        <strain evidence="4">ATCC BAA-798 / YNP1</strain>
    </source>
</reference>
<dbReference type="OrthoDB" id="65747at2"/>
<feature type="compositionally biased region" description="Low complexity" evidence="1">
    <location>
        <begin position="31"/>
        <end position="58"/>
    </location>
</feature>
<dbReference type="eggNOG" id="COG0672">
    <property type="taxonomic scope" value="Bacteria"/>
</dbReference>
<evidence type="ECO:0000256" key="1">
    <source>
        <dbReference type="SAM" id="MobiDB-lite"/>
    </source>
</evidence>
<dbReference type="PROSITE" id="PS51257">
    <property type="entry name" value="PROKAR_LIPOPROTEIN"/>
    <property type="match status" value="1"/>
</dbReference>
<dbReference type="HOGENOM" id="CLU_700075_0_0_0"/>
<keyword evidence="4" id="KW-1185">Reference proteome</keyword>
<sequence>MVGPSLRILTRRLVAVSMAGLLMVACGANESSTPTVSVGASSPSPSPAMEAEASPTPTIGVVETPHSEHGAESGSASSDETVRVVSQLAQMWGHLEASAANADAGNWAMAGTHAGHPVGEYWDAVKGTLAEAGVDQEVRQALDAYQQAVDDRSNQIDARLQDARKALQDAMSAVAGEDWNDPKFRGEVLRDLLEAVEHEYGEAVQGKKIANLEEYQDAWGFLQVADDLYREIAGDVRSGSAEAAEEIDHELEELRKAFPQVTLENARAELSQVEEAVGEVRAELAKALGIQVSTAQGPEAQAEEIKGMMEEALSAYKAGNTDEAYEHAANSYLEGFEHMEGDLLQQGQRELVEDLELKFKDLRDAIRAGKPASEVEAIAEEIEQGLDQAVQALK</sequence>
<dbReference type="eggNOG" id="COG1555">
    <property type="taxonomic scope" value="Bacteria"/>
</dbReference>
<protein>
    <submittedName>
        <fullName evidence="3">Uncharacterized protein</fullName>
    </submittedName>
</protein>
<feature type="region of interest" description="Disordered" evidence="1">
    <location>
        <begin position="31"/>
        <end position="82"/>
    </location>
</feature>
<gene>
    <name evidence="3" type="ordered locus">Tter_2016</name>
</gene>
<name>D1CGP9_THET1</name>
<evidence type="ECO:0000256" key="2">
    <source>
        <dbReference type="SAM" id="SignalP"/>
    </source>
</evidence>
<evidence type="ECO:0000313" key="3">
    <source>
        <dbReference type="EMBL" id="ACZ42920.1"/>
    </source>
</evidence>
<dbReference type="EMBL" id="CP001826">
    <property type="protein sequence ID" value="ACZ42920.1"/>
    <property type="molecule type" value="Genomic_DNA"/>
</dbReference>
<proteinExistence type="predicted"/>
<organism evidence="3 4">
    <name type="scientific">Thermobaculum terrenum (strain ATCC BAA-798 / CCMEE 7001 / YNP1)</name>
    <dbReference type="NCBI Taxonomy" id="525904"/>
    <lineage>
        <taxon>Bacteria</taxon>
        <taxon>Bacillati</taxon>
        <taxon>Chloroflexota</taxon>
        <taxon>Chloroflexia</taxon>
        <taxon>Candidatus Thermobaculales</taxon>
        <taxon>Candidatus Thermobaculaceae</taxon>
        <taxon>Thermobaculum</taxon>
    </lineage>
</organism>